<evidence type="ECO:0000256" key="10">
    <source>
        <dbReference type="PIRSR" id="PIRSR606262-1"/>
    </source>
</evidence>
<evidence type="ECO:0000256" key="8">
    <source>
        <dbReference type="ARBA" id="ARBA00032005"/>
    </source>
</evidence>
<dbReference type="NCBIfam" id="TIGR01354">
    <property type="entry name" value="cyt_deam_tetra"/>
    <property type="match status" value="1"/>
</dbReference>
<evidence type="ECO:0000256" key="6">
    <source>
        <dbReference type="ARBA" id="ARBA00022801"/>
    </source>
</evidence>
<dbReference type="CDD" id="cd01283">
    <property type="entry name" value="cytidine_deaminase"/>
    <property type="match status" value="1"/>
</dbReference>
<dbReference type="PROSITE" id="PS51747">
    <property type="entry name" value="CYT_DCMP_DEAMINASES_2"/>
    <property type="match status" value="1"/>
</dbReference>
<gene>
    <name evidence="14" type="ORF">Zmor_012745</name>
</gene>
<evidence type="ECO:0000313" key="14">
    <source>
        <dbReference type="EMBL" id="KAJ3653496.1"/>
    </source>
</evidence>
<evidence type="ECO:0000256" key="5">
    <source>
        <dbReference type="ARBA" id="ARBA00022723"/>
    </source>
</evidence>
<dbReference type="Proteomes" id="UP001168821">
    <property type="component" value="Unassembled WGS sequence"/>
</dbReference>
<dbReference type="PANTHER" id="PTHR11644:SF2">
    <property type="entry name" value="CYTIDINE DEAMINASE"/>
    <property type="match status" value="1"/>
</dbReference>
<dbReference type="GO" id="GO:0055086">
    <property type="term" value="P:nucleobase-containing small molecule metabolic process"/>
    <property type="evidence" value="ECO:0007669"/>
    <property type="project" value="UniProtKB-ARBA"/>
</dbReference>
<dbReference type="Gene3D" id="3.40.140.10">
    <property type="entry name" value="Cytidine Deaminase, domain 2"/>
    <property type="match status" value="1"/>
</dbReference>
<evidence type="ECO:0000256" key="11">
    <source>
        <dbReference type="PIRSR" id="PIRSR606262-3"/>
    </source>
</evidence>
<evidence type="ECO:0000256" key="12">
    <source>
        <dbReference type="RuleBase" id="RU364006"/>
    </source>
</evidence>
<evidence type="ECO:0000259" key="13">
    <source>
        <dbReference type="PROSITE" id="PS51747"/>
    </source>
</evidence>
<dbReference type="AlphaFoldDB" id="A0AA38MEM6"/>
<proteinExistence type="inferred from homology"/>
<dbReference type="Pfam" id="PF00383">
    <property type="entry name" value="dCMP_cyt_deam_1"/>
    <property type="match status" value="1"/>
</dbReference>
<comment type="cofactor">
    <cofactor evidence="1 11 12">
        <name>Zn(2+)</name>
        <dbReference type="ChEBI" id="CHEBI:29105"/>
    </cofactor>
</comment>
<dbReference type="InterPro" id="IPR002125">
    <property type="entry name" value="CMP_dCMP_dom"/>
</dbReference>
<dbReference type="FunFam" id="3.40.140.10:FF:000008">
    <property type="entry name" value="Cytidine deaminase"/>
    <property type="match status" value="1"/>
</dbReference>
<sequence length="156" mass="17237">MSARNSTSDPSASNVAKFKSLDTKIQQVLREAVEARTFAYCPYSKFQVGAALLCENGTIYRGCNIENSAFTVGICAERTAFAKAISEGNMKYKAIAVIGYQEKSFTTPCGACRQFMSEFGNIDVYVAKPELDQVLVTDINQLLPHQFMHPSSDYTF</sequence>
<feature type="binding site" evidence="11">
    <location>
        <position position="75"/>
    </location>
    <ligand>
        <name>Zn(2+)</name>
        <dbReference type="ChEBI" id="CHEBI:29105"/>
        <note>catalytic</note>
    </ligand>
</feature>
<dbReference type="GO" id="GO:0072527">
    <property type="term" value="P:pyrimidine-containing compound metabolic process"/>
    <property type="evidence" value="ECO:0007669"/>
    <property type="project" value="UniProtKB-ARBA"/>
</dbReference>
<evidence type="ECO:0000256" key="4">
    <source>
        <dbReference type="ARBA" id="ARBA00012783"/>
    </source>
</evidence>
<keyword evidence="15" id="KW-1185">Reference proteome</keyword>
<evidence type="ECO:0000256" key="3">
    <source>
        <dbReference type="ARBA" id="ARBA00006576"/>
    </source>
</evidence>
<dbReference type="EMBL" id="JALNTZ010000004">
    <property type="protein sequence ID" value="KAJ3653496.1"/>
    <property type="molecule type" value="Genomic_DNA"/>
</dbReference>
<evidence type="ECO:0000256" key="9">
    <source>
        <dbReference type="ARBA" id="ARBA00049558"/>
    </source>
</evidence>
<keyword evidence="6 12" id="KW-0378">Hydrolase</keyword>
<organism evidence="14 15">
    <name type="scientific">Zophobas morio</name>
    <dbReference type="NCBI Taxonomy" id="2755281"/>
    <lineage>
        <taxon>Eukaryota</taxon>
        <taxon>Metazoa</taxon>
        <taxon>Ecdysozoa</taxon>
        <taxon>Arthropoda</taxon>
        <taxon>Hexapoda</taxon>
        <taxon>Insecta</taxon>
        <taxon>Pterygota</taxon>
        <taxon>Neoptera</taxon>
        <taxon>Endopterygota</taxon>
        <taxon>Coleoptera</taxon>
        <taxon>Polyphaga</taxon>
        <taxon>Cucujiformia</taxon>
        <taxon>Tenebrionidae</taxon>
        <taxon>Zophobas</taxon>
    </lineage>
</organism>
<dbReference type="NCBIfam" id="NF004064">
    <property type="entry name" value="PRK05578.1"/>
    <property type="match status" value="1"/>
</dbReference>
<comment type="function">
    <text evidence="2 12">This enzyme scavenges exogenous and endogenous cytidine and 2'-deoxycytidine for UMP synthesis.</text>
</comment>
<comment type="caution">
    <text evidence="14">The sequence shown here is derived from an EMBL/GenBank/DDBJ whole genome shotgun (WGS) entry which is preliminary data.</text>
</comment>
<dbReference type="PANTHER" id="PTHR11644">
    <property type="entry name" value="CYTIDINE DEAMINASE"/>
    <property type="match status" value="1"/>
</dbReference>
<feature type="binding site" evidence="11">
    <location>
        <position position="112"/>
    </location>
    <ligand>
        <name>Zn(2+)</name>
        <dbReference type="ChEBI" id="CHEBI:29105"/>
        <note>catalytic</note>
    </ligand>
</feature>
<evidence type="ECO:0000256" key="2">
    <source>
        <dbReference type="ARBA" id="ARBA00003949"/>
    </source>
</evidence>
<dbReference type="InterPro" id="IPR006262">
    <property type="entry name" value="Cyt_deam_tetra"/>
</dbReference>
<comment type="catalytic activity">
    <reaction evidence="9 12">
        <text>cytidine + H2O + H(+) = uridine + NH4(+)</text>
        <dbReference type="Rhea" id="RHEA:16069"/>
        <dbReference type="ChEBI" id="CHEBI:15377"/>
        <dbReference type="ChEBI" id="CHEBI:15378"/>
        <dbReference type="ChEBI" id="CHEBI:16704"/>
        <dbReference type="ChEBI" id="CHEBI:17562"/>
        <dbReference type="ChEBI" id="CHEBI:28938"/>
        <dbReference type="EC" id="3.5.4.5"/>
    </reaction>
</comment>
<keyword evidence="5 11" id="KW-0479">Metal-binding</keyword>
<feature type="domain" description="CMP/dCMP-type deaminase" evidence="13">
    <location>
        <begin position="23"/>
        <end position="156"/>
    </location>
</feature>
<feature type="active site" description="Proton donor" evidence="10">
    <location>
        <position position="77"/>
    </location>
</feature>
<evidence type="ECO:0000256" key="7">
    <source>
        <dbReference type="ARBA" id="ARBA00022833"/>
    </source>
</evidence>
<dbReference type="InterPro" id="IPR050202">
    <property type="entry name" value="Cyt/Deoxycyt_deaminase"/>
</dbReference>
<dbReference type="EC" id="3.5.4.5" evidence="4 12"/>
<keyword evidence="7 11" id="KW-0862">Zinc</keyword>
<accession>A0AA38MEM6</accession>
<dbReference type="InterPro" id="IPR016193">
    <property type="entry name" value="Cytidine_deaminase-like"/>
</dbReference>
<name>A0AA38MEM6_9CUCU</name>
<dbReference type="SUPFAM" id="SSF53927">
    <property type="entry name" value="Cytidine deaminase-like"/>
    <property type="match status" value="1"/>
</dbReference>
<evidence type="ECO:0000313" key="15">
    <source>
        <dbReference type="Proteomes" id="UP001168821"/>
    </source>
</evidence>
<evidence type="ECO:0000256" key="1">
    <source>
        <dbReference type="ARBA" id="ARBA00001947"/>
    </source>
</evidence>
<dbReference type="GO" id="GO:0004126">
    <property type="term" value="F:cytidine deaminase activity"/>
    <property type="evidence" value="ECO:0007669"/>
    <property type="project" value="UniProtKB-UniRule"/>
</dbReference>
<dbReference type="GO" id="GO:0008270">
    <property type="term" value="F:zinc ion binding"/>
    <property type="evidence" value="ECO:0007669"/>
    <property type="project" value="UniProtKB-UniRule"/>
</dbReference>
<feature type="binding site" evidence="11">
    <location>
        <position position="109"/>
    </location>
    <ligand>
        <name>Zn(2+)</name>
        <dbReference type="ChEBI" id="CHEBI:29105"/>
        <note>catalytic</note>
    </ligand>
</feature>
<comment type="catalytic activity">
    <reaction evidence="12">
        <text>2'-deoxycytidine + H2O + H(+) = 2'-deoxyuridine + NH4(+)</text>
        <dbReference type="Rhea" id="RHEA:13433"/>
        <dbReference type="ChEBI" id="CHEBI:15377"/>
        <dbReference type="ChEBI" id="CHEBI:15378"/>
        <dbReference type="ChEBI" id="CHEBI:15698"/>
        <dbReference type="ChEBI" id="CHEBI:16450"/>
        <dbReference type="ChEBI" id="CHEBI:28938"/>
        <dbReference type="EC" id="3.5.4.5"/>
    </reaction>
</comment>
<reference evidence="14" key="1">
    <citation type="journal article" date="2023" name="G3 (Bethesda)">
        <title>Whole genome assemblies of Zophobas morio and Tenebrio molitor.</title>
        <authorList>
            <person name="Kaur S."/>
            <person name="Stinson S.A."/>
            <person name="diCenzo G.C."/>
        </authorList>
    </citation>
    <scope>NUCLEOTIDE SEQUENCE</scope>
    <source>
        <strain evidence="14">QUZm001</strain>
    </source>
</reference>
<protein>
    <recommendedName>
        <fullName evidence="4 12">Cytidine deaminase</fullName>
        <ecNumber evidence="4 12">3.5.4.5</ecNumber>
    </recommendedName>
    <alternativeName>
        <fullName evidence="8 12">Cytidine aminohydrolase</fullName>
    </alternativeName>
</protein>
<dbReference type="GO" id="GO:0005829">
    <property type="term" value="C:cytosol"/>
    <property type="evidence" value="ECO:0007669"/>
    <property type="project" value="TreeGrafter"/>
</dbReference>
<comment type="similarity">
    <text evidence="3 12">Belongs to the cytidine and deoxycytidylate deaminase family.</text>
</comment>